<dbReference type="NCBIfam" id="TIGR01733">
    <property type="entry name" value="AA-adenyl-dom"/>
    <property type="match status" value="1"/>
</dbReference>
<evidence type="ECO:0000256" key="2">
    <source>
        <dbReference type="ARBA" id="ARBA00022553"/>
    </source>
</evidence>
<dbReference type="InterPro" id="IPR036736">
    <property type="entry name" value="ACP-like_sf"/>
</dbReference>
<dbReference type="RefSeq" id="WP_170305003.1">
    <property type="nucleotide sequence ID" value="NZ_BAAAMZ010000003.1"/>
</dbReference>
<reference evidence="4 5" key="1">
    <citation type="submission" date="2019-06" db="EMBL/GenBank/DDBJ databases">
        <title>Sequencing the genomes of 1000 actinobacteria strains.</title>
        <authorList>
            <person name="Klenk H.-P."/>
        </authorList>
    </citation>
    <scope>NUCLEOTIDE SEQUENCE [LARGE SCALE GENOMIC DNA]</scope>
    <source>
        <strain evidence="4 5">DSM 44826</strain>
    </source>
</reference>
<evidence type="ECO:0000313" key="4">
    <source>
        <dbReference type="EMBL" id="TWG00731.1"/>
    </source>
</evidence>
<dbReference type="Gene3D" id="1.10.1200.10">
    <property type="entry name" value="ACP-like"/>
    <property type="match status" value="1"/>
</dbReference>
<dbReference type="Gene3D" id="3.40.50.12780">
    <property type="entry name" value="N-terminal domain of ligase-like"/>
    <property type="match status" value="1"/>
</dbReference>
<dbReference type="PROSITE" id="PS00012">
    <property type="entry name" value="PHOSPHOPANTETHEINE"/>
    <property type="match status" value="1"/>
</dbReference>
<dbReference type="GO" id="GO:0044550">
    <property type="term" value="P:secondary metabolite biosynthetic process"/>
    <property type="evidence" value="ECO:0007669"/>
    <property type="project" value="TreeGrafter"/>
</dbReference>
<dbReference type="InterPro" id="IPR009081">
    <property type="entry name" value="PP-bd_ACP"/>
</dbReference>
<dbReference type="GO" id="GO:0031177">
    <property type="term" value="F:phosphopantetheine binding"/>
    <property type="evidence" value="ECO:0007669"/>
    <property type="project" value="InterPro"/>
</dbReference>
<dbReference type="InterPro" id="IPR045851">
    <property type="entry name" value="AMP-bd_C_sf"/>
</dbReference>
<accession>A0A561UMY9</accession>
<dbReference type="InterPro" id="IPR042099">
    <property type="entry name" value="ANL_N_sf"/>
</dbReference>
<evidence type="ECO:0000256" key="1">
    <source>
        <dbReference type="ARBA" id="ARBA00022450"/>
    </source>
</evidence>
<dbReference type="PANTHER" id="PTHR45527">
    <property type="entry name" value="NONRIBOSOMAL PEPTIDE SYNTHETASE"/>
    <property type="match status" value="1"/>
</dbReference>
<organism evidence="4 5">
    <name type="scientific">Kitasatospora viridis</name>
    <dbReference type="NCBI Taxonomy" id="281105"/>
    <lineage>
        <taxon>Bacteria</taxon>
        <taxon>Bacillati</taxon>
        <taxon>Actinomycetota</taxon>
        <taxon>Actinomycetes</taxon>
        <taxon>Kitasatosporales</taxon>
        <taxon>Streptomycetaceae</taxon>
        <taxon>Kitasatospora</taxon>
    </lineage>
</organism>
<dbReference type="SUPFAM" id="SSF56801">
    <property type="entry name" value="Acetyl-CoA synthetase-like"/>
    <property type="match status" value="1"/>
</dbReference>
<dbReference type="InterPro" id="IPR025110">
    <property type="entry name" value="AMP-bd_C"/>
</dbReference>
<keyword evidence="5" id="KW-1185">Reference proteome</keyword>
<dbReference type="InterPro" id="IPR000873">
    <property type="entry name" value="AMP-dep_synth/lig_dom"/>
</dbReference>
<name>A0A561UMY9_9ACTN</name>
<dbReference type="InterPro" id="IPR020845">
    <property type="entry name" value="AMP-binding_CS"/>
</dbReference>
<dbReference type="Pfam" id="PF00501">
    <property type="entry name" value="AMP-binding"/>
    <property type="match status" value="1"/>
</dbReference>
<dbReference type="InterPro" id="IPR010071">
    <property type="entry name" value="AA_adenyl_dom"/>
</dbReference>
<sequence>MSSTLASEDAWTSLVLTSAEQHPDTVCLEFAGTSLTFREFVDQARSLAARLDDTGIRSGDRVLLLADRGLVPSIGVLGAVLAGAVVVPVDPALPREQLRWRVTDAAVRAAVVDTANATDALLAELAVPTVEVVPGVVPAHDPVPAHRSAPGPENPAYVIYTSGSTGRPKGVEVAHGALATMTRVHGDLLFREGDGERRLDRVAFNNPISADAFFADLAALAAGRTGVVVDDATRRDPEAMADWLVHHRIDVLDATPTQVQSMLLAGRAEAVAGLGLLVLGGEAVSAQLWQRLRDIPGPRILNMYGPTECTVDVTWADLRADGERPVIGRAVPGTELFLADDRLRPVAAGEQGELLVAGAQLALGYLNNPEQTASRFVSYTPADGIPRRVYRTGDRASIDERGLLGFHGRLDEQVQVSGYRVELNEVTVALEAAPGVAQACVFPVTDALGATVLHAGVVLERSGAPLDAVEGHLREQLPAAARPRLHVVPQLPLGPTGKADRAAVRAMIDPSEPAGPVRAAATGLPATTADRLGALWQQVLGLESVGPRDSFFGLGGDSLTATKLTVQVRREFGVKVSVKAIFEADSLTDYASAVEALVTASG</sequence>
<protein>
    <submittedName>
        <fullName evidence="4">Amino acid adenylation domain-containing protein</fullName>
    </submittedName>
</protein>
<dbReference type="AlphaFoldDB" id="A0A561UMY9"/>
<dbReference type="SMART" id="SM00823">
    <property type="entry name" value="PKS_PP"/>
    <property type="match status" value="1"/>
</dbReference>
<keyword evidence="2" id="KW-0597">Phosphoprotein</keyword>
<proteinExistence type="predicted"/>
<dbReference type="PROSITE" id="PS00455">
    <property type="entry name" value="AMP_BINDING"/>
    <property type="match status" value="1"/>
</dbReference>
<dbReference type="SUPFAM" id="SSF47336">
    <property type="entry name" value="ACP-like"/>
    <property type="match status" value="1"/>
</dbReference>
<evidence type="ECO:0000313" key="5">
    <source>
        <dbReference type="Proteomes" id="UP000317940"/>
    </source>
</evidence>
<dbReference type="GO" id="GO:0017000">
    <property type="term" value="P:antibiotic biosynthetic process"/>
    <property type="evidence" value="ECO:0007669"/>
    <property type="project" value="UniProtKB-ARBA"/>
</dbReference>
<feature type="domain" description="Carrier" evidence="3">
    <location>
        <begin position="523"/>
        <end position="598"/>
    </location>
</feature>
<keyword evidence="1" id="KW-0596">Phosphopantetheine</keyword>
<evidence type="ECO:0000259" key="3">
    <source>
        <dbReference type="PROSITE" id="PS50075"/>
    </source>
</evidence>
<dbReference type="InterPro" id="IPR006162">
    <property type="entry name" value="Ppantetheine_attach_site"/>
</dbReference>
<dbReference type="EMBL" id="VIWT01000001">
    <property type="protein sequence ID" value="TWG00731.1"/>
    <property type="molecule type" value="Genomic_DNA"/>
</dbReference>
<gene>
    <name evidence="4" type="ORF">FHX73_114611</name>
</gene>
<dbReference type="InterPro" id="IPR020806">
    <property type="entry name" value="PKS_PP-bd"/>
</dbReference>
<dbReference type="Gene3D" id="3.30.300.30">
    <property type="match status" value="1"/>
</dbReference>
<dbReference type="PANTHER" id="PTHR45527:SF1">
    <property type="entry name" value="FATTY ACID SYNTHASE"/>
    <property type="match status" value="1"/>
</dbReference>
<dbReference type="Pfam" id="PF00550">
    <property type="entry name" value="PP-binding"/>
    <property type="match status" value="1"/>
</dbReference>
<dbReference type="GO" id="GO:0005829">
    <property type="term" value="C:cytosol"/>
    <property type="evidence" value="ECO:0007669"/>
    <property type="project" value="TreeGrafter"/>
</dbReference>
<dbReference type="Proteomes" id="UP000317940">
    <property type="component" value="Unassembled WGS sequence"/>
</dbReference>
<comment type="caution">
    <text evidence="4">The sequence shown here is derived from an EMBL/GenBank/DDBJ whole genome shotgun (WGS) entry which is preliminary data.</text>
</comment>
<dbReference type="Pfam" id="PF13193">
    <property type="entry name" value="AMP-binding_C"/>
    <property type="match status" value="1"/>
</dbReference>
<dbReference type="PROSITE" id="PS50075">
    <property type="entry name" value="CARRIER"/>
    <property type="match status" value="1"/>
</dbReference>
<dbReference type="GO" id="GO:0043041">
    <property type="term" value="P:amino acid activation for nonribosomal peptide biosynthetic process"/>
    <property type="evidence" value="ECO:0007669"/>
    <property type="project" value="TreeGrafter"/>
</dbReference>